<reference evidence="1" key="1">
    <citation type="submission" date="2009-01" db="EMBL/GenBank/DDBJ databases">
        <authorList>
            <person name="Fulton L."/>
            <person name="Clifton S."/>
            <person name="Chinwalla A.T."/>
            <person name="Mitreva M."/>
            <person name="Sodergren E."/>
            <person name="Weinstock G."/>
            <person name="Clifton S."/>
            <person name="Dooling D.J."/>
            <person name="Fulton B."/>
            <person name="Minx P."/>
            <person name="Pepin K.H."/>
            <person name="Johnson M."/>
            <person name="Bhonagiri V."/>
            <person name="Nash W.E."/>
            <person name="Mardis E.R."/>
            <person name="Wilson R.K."/>
        </authorList>
    </citation>
    <scope>NUCLEOTIDE SEQUENCE [LARGE SCALE GENOMIC DNA]</scope>
    <source>
        <strain evidence="1">ATCC 10379</strain>
    </source>
</reference>
<accession>C5NYT4</accession>
<dbReference type="eggNOG" id="ENOG503052A">
    <property type="taxonomic scope" value="Bacteria"/>
</dbReference>
<dbReference type="AlphaFoldDB" id="C5NYT4"/>
<evidence type="ECO:0000313" key="1">
    <source>
        <dbReference type="EMBL" id="EER67602.1"/>
    </source>
</evidence>
<sequence>MFIYWIIILVLLAKVFTFFETNKLKIVKRGKLNRKVY</sequence>
<organism evidence="1 2">
    <name type="scientific">Gemella haemolysans ATCC 10379</name>
    <dbReference type="NCBI Taxonomy" id="546270"/>
    <lineage>
        <taxon>Bacteria</taxon>
        <taxon>Bacillati</taxon>
        <taxon>Bacillota</taxon>
        <taxon>Bacilli</taxon>
        <taxon>Bacillales</taxon>
        <taxon>Gemellaceae</taxon>
        <taxon>Gemella</taxon>
    </lineage>
</organism>
<keyword evidence="2" id="KW-1185">Reference proteome</keyword>
<name>C5NYT4_9BACL</name>
<dbReference type="Proteomes" id="UP000006004">
    <property type="component" value="Unassembled WGS sequence"/>
</dbReference>
<dbReference type="EMBL" id="ACDZ02000014">
    <property type="protein sequence ID" value="EER67602.1"/>
    <property type="molecule type" value="Genomic_DNA"/>
</dbReference>
<protein>
    <submittedName>
        <fullName evidence="1">Uncharacterized protein</fullName>
    </submittedName>
</protein>
<proteinExistence type="predicted"/>
<comment type="caution">
    <text evidence="1">The sequence shown here is derived from an EMBL/GenBank/DDBJ whole genome shotgun (WGS) entry which is preliminary data.</text>
</comment>
<evidence type="ECO:0000313" key="2">
    <source>
        <dbReference type="Proteomes" id="UP000006004"/>
    </source>
</evidence>
<reference evidence="1" key="2">
    <citation type="submission" date="2009-06" db="EMBL/GenBank/DDBJ databases">
        <authorList>
            <person name="Sebastian Y."/>
            <person name="Madupu R."/>
            <person name="Durkin A.S."/>
            <person name="Torralba M."/>
            <person name="Methe B."/>
            <person name="Sutton G.G."/>
            <person name="Strausberg R.L."/>
            <person name="Nelson K.E."/>
        </authorList>
    </citation>
    <scope>NUCLEOTIDE SEQUENCE [LARGE SCALE GENOMIC DNA]</scope>
    <source>
        <strain evidence="1">ATCC 10379</strain>
    </source>
</reference>
<gene>
    <name evidence="1" type="ORF">GEMHA0001_0624</name>
</gene>